<dbReference type="Gene3D" id="1.10.150.240">
    <property type="entry name" value="Putative phosphatase, domain 2"/>
    <property type="match status" value="1"/>
</dbReference>
<protein>
    <submittedName>
        <fullName evidence="1">Phosphatase</fullName>
    </submittedName>
</protein>
<reference evidence="1 2" key="1">
    <citation type="submission" date="2021-08" db="EMBL/GenBank/DDBJ databases">
        <title>Draft Genome Sequence of Phanerochaete sordida strain YK-624.</title>
        <authorList>
            <person name="Mori T."/>
            <person name="Dohra H."/>
            <person name="Suzuki T."/>
            <person name="Kawagishi H."/>
            <person name="Hirai H."/>
        </authorList>
    </citation>
    <scope>NUCLEOTIDE SEQUENCE [LARGE SCALE GENOMIC DNA]</scope>
    <source>
        <strain evidence="1 2">YK-624</strain>
    </source>
</reference>
<dbReference type="InterPro" id="IPR023198">
    <property type="entry name" value="PGP-like_dom2"/>
</dbReference>
<sequence length="236" mass="25066">MAQTHHFDAILFDMDGTLVDSTAGVVGAWEVFSQTYPHIDVHDILSSAHGVRTVENLRVHCGITDPDELEREAERFEDAIITSADQDGKSGIVRLPGVEEIMKNLRPGAKFPKPVWAICTSATRKYANAALSAAGIEPPEAFVAAEDVEKGKPAPDPYLLGAKRCGVDPKRCLVVEDAPAGVRSGNTAGCKTLALLTSHTRAQVEAASPTFIAKDLSSVSMTISANGGVDVTIKTE</sequence>
<dbReference type="GO" id="GO:0050308">
    <property type="term" value="F:sugar-phosphatase activity"/>
    <property type="evidence" value="ECO:0007669"/>
    <property type="project" value="TreeGrafter"/>
</dbReference>
<evidence type="ECO:0000313" key="2">
    <source>
        <dbReference type="Proteomes" id="UP000703269"/>
    </source>
</evidence>
<dbReference type="Proteomes" id="UP000703269">
    <property type="component" value="Unassembled WGS sequence"/>
</dbReference>
<keyword evidence="2" id="KW-1185">Reference proteome</keyword>
<dbReference type="Pfam" id="PF00702">
    <property type="entry name" value="Hydrolase"/>
    <property type="match status" value="1"/>
</dbReference>
<dbReference type="InterPro" id="IPR006439">
    <property type="entry name" value="HAD-SF_hydro_IA"/>
</dbReference>
<dbReference type="InterPro" id="IPR023214">
    <property type="entry name" value="HAD_sf"/>
</dbReference>
<dbReference type="AlphaFoldDB" id="A0A9P3FXE9"/>
<dbReference type="NCBIfam" id="TIGR01509">
    <property type="entry name" value="HAD-SF-IA-v3"/>
    <property type="match status" value="1"/>
</dbReference>
<dbReference type="SFLD" id="SFLDG01129">
    <property type="entry name" value="C1.5:_HAD__Beta-PGM__Phosphata"/>
    <property type="match status" value="1"/>
</dbReference>
<name>A0A9P3FXE9_9APHY</name>
<dbReference type="PANTHER" id="PTHR43481:SF4">
    <property type="entry name" value="GLYCEROL-1-PHOSPHATE PHOSPHOHYDROLASE 1-RELATED"/>
    <property type="match status" value="1"/>
</dbReference>
<gene>
    <name evidence="1" type="ORF">PsYK624_003480</name>
</gene>
<dbReference type="InterPro" id="IPR051806">
    <property type="entry name" value="HAD-like_SPP"/>
</dbReference>
<evidence type="ECO:0000313" key="1">
    <source>
        <dbReference type="EMBL" id="GJE84272.1"/>
    </source>
</evidence>
<dbReference type="PANTHER" id="PTHR43481">
    <property type="entry name" value="FRUCTOSE-1-PHOSPHATE PHOSPHATASE"/>
    <property type="match status" value="1"/>
</dbReference>
<dbReference type="InterPro" id="IPR036412">
    <property type="entry name" value="HAD-like_sf"/>
</dbReference>
<accession>A0A9P3FXE9</accession>
<dbReference type="Gene3D" id="3.40.50.1000">
    <property type="entry name" value="HAD superfamily/HAD-like"/>
    <property type="match status" value="1"/>
</dbReference>
<dbReference type="EMBL" id="BPQB01000001">
    <property type="protein sequence ID" value="GJE84272.1"/>
    <property type="molecule type" value="Genomic_DNA"/>
</dbReference>
<dbReference type="OrthoDB" id="40579at2759"/>
<organism evidence="1 2">
    <name type="scientific">Phanerochaete sordida</name>
    <dbReference type="NCBI Taxonomy" id="48140"/>
    <lineage>
        <taxon>Eukaryota</taxon>
        <taxon>Fungi</taxon>
        <taxon>Dikarya</taxon>
        <taxon>Basidiomycota</taxon>
        <taxon>Agaricomycotina</taxon>
        <taxon>Agaricomycetes</taxon>
        <taxon>Polyporales</taxon>
        <taxon>Phanerochaetaceae</taxon>
        <taxon>Phanerochaete</taxon>
    </lineage>
</organism>
<dbReference type="SUPFAM" id="SSF56784">
    <property type="entry name" value="HAD-like"/>
    <property type="match status" value="1"/>
</dbReference>
<proteinExistence type="predicted"/>
<dbReference type="SFLD" id="SFLDS00003">
    <property type="entry name" value="Haloacid_Dehalogenase"/>
    <property type="match status" value="1"/>
</dbReference>
<comment type="caution">
    <text evidence="1">The sequence shown here is derived from an EMBL/GenBank/DDBJ whole genome shotgun (WGS) entry which is preliminary data.</text>
</comment>